<feature type="region of interest" description="Disordered" evidence="1">
    <location>
        <begin position="766"/>
        <end position="791"/>
    </location>
</feature>
<dbReference type="Gene3D" id="2.60.120.260">
    <property type="entry name" value="Galactose-binding domain-like"/>
    <property type="match status" value="1"/>
</dbReference>
<keyword evidence="6" id="KW-1185">Reference proteome</keyword>
<dbReference type="InterPro" id="IPR022655">
    <property type="entry name" value="DUF1553"/>
</dbReference>
<dbReference type="AlphaFoldDB" id="A0A0J1B3Y2"/>
<dbReference type="InterPro" id="IPR011444">
    <property type="entry name" value="DUF1549"/>
</dbReference>
<evidence type="ECO:0000259" key="2">
    <source>
        <dbReference type="Pfam" id="PF07583"/>
    </source>
</evidence>
<dbReference type="InterPro" id="IPR011429">
    <property type="entry name" value="Cyt_c_Planctomycete-type"/>
</dbReference>
<keyword evidence="5" id="KW-0812">Transmembrane</keyword>
<dbReference type="Pfam" id="PF07587">
    <property type="entry name" value="PSD1"/>
    <property type="match status" value="1"/>
</dbReference>
<dbReference type="Pfam" id="PF07583">
    <property type="entry name" value="PSCyt2"/>
    <property type="match status" value="1"/>
</dbReference>
<dbReference type="Pfam" id="PF07635">
    <property type="entry name" value="PSCyt1"/>
    <property type="match status" value="1"/>
</dbReference>
<name>A0A0J1B3Y2_RHOIS</name>
<feature type="domain" description="DUF1553" evidence="3">
    <location>
        <begin position="794"/>
        <end position="1049"/>
    </location>
</feature>
<reference evidence="5" key="1">
    <citation type="submission" date="2015-05" db="EMBL/GenBank/DDBJ databases">
        <title>Permanent draft genome of Rhodopirellula islandicus K833.</title>
        <authorList>
            <person name="Kizina J."/>
            <person name="Richter M."/>
            <person name="Glockner F.O."/>
            <person name="Harder J."/>
        </authorList>
    </citation>
    <scope>NUCLEOTIDE SEQUENCE [LARGE SCALE GENOMIC DNA]</scope>
    <source>
        <strain evidence="5">K833</strain>
    </source>
</reference>
<comment type="caution">
    <text evidence="5">The sequence shown here is derived from an EMBL/GenBank/DDBJ whole genome shotgun (WGS) entry which is preliminary data.</text>
</comment>
<dbReference type="PATRIC" id="fig|595434.4.peg.6436"/>
<evidence type="ECO:0000313" key="6">
    <source>
        <dbReference type="Proteomes" id="UP000036367"/>
    </source>
</evidence>
<dbReference type="PANTHER" id="PTHR35889">
    <property type="entry name" value="CYCLOINULO-OLIGOSACCHARIDE FRUCTANOTRANSFERASE-RELATED"/>
    <property type="match status" value="1"/>
</dbReference>
<sequence>MGRLATNKLPLLNELAGRNQKKTKKTQAGSVGSGSMQDNDRTKWCFSGTHASRREVFMLNFRFDSFRSFYVAGVAIAGLASWNTLPVKADEIELVDFSSQVRPILSDRCFHCHGPDANNQDSEFRLDSQENLVADLGGYAGVVPGDLEASELIARIRSEDESDMMPPPDSNRSLSDEEKRILEQWVAQGAPYEGHWAFEPPTRPAVPTEVVAESGWPQEVIDRWSKNPIDAFVAEKLLSNQLTPSPDADPATRLRRVSLTLTGQLPSPELQDRYLADPSEQAFEEAVNELMSTWDYAERQALLWMDAARYADTDGYQNDPERSNWPWRDWVIQAFHNNVPFDQFTVEQLAGDMLPNATDEQRLATAFNRNHRQNSEGGALAEEFLVENVIDRVETTGTVWLGLTLGCTRCHDHKYDPISQREFYQFYGYFNNIGERGIGKGVSANPTMKFASPLATAPPQELAAVERAEQAIQDAEAGIRQRMDQWAAETQRLLQTSLSVQWQHVTLEEMQLTGEGKLEKESEHTVFFQPTEAKNAKNVAYEFVISGDLSGTSMFKVTALPDKRFGAPRKLAPSVNGNFVLTDFEIHVGDQTQAVQSVSASFEQDNYPASNAIDEDPKSGWAVFEPNAEEQPVDITFLLQEPIPADAGQPTKLTLRFDSSFANHVIGKLQIERSTSATDLPKRVTGLNQKLKDILLKPTGDRTKADRKQLLAHYRKIDPPLKAAQQQFSAADDALLQKTGPRVPVMVMKERESDPQPAYLLDRGQYDQPVKDDPLPRGVPSALLPSSDARQPEDRLELARWMVSRENPLTARVTVNRIWQSHFGAGIVKTAEDFGLQSEMPSHRELLDWLAVEFIESGWDVQAMHRLIVTSAAFNQSSKRNHGLNDPDPGNRLISRGPRYRADGFVIRDLALQVAGIASDQVGGASVKPYQPSGLWESVAANAGTRYKPDQGDSLYRKSMYTYWKRAVNPPRQTIFDASGREVCNVRVRRTNTPLQALVLMNDPTFVEAARNLAQRALQLDATDEERLSQLAFWAIAKRPSSTTLKVMSRSLSYFRDHYHAAPEAAEKLLAVGESNPDNQLDATELAAMTAVAHLILNTDEFITVE</sequence>
<evidence type="ECO:0000259" key="3">
    <source>
        <dbReference type="Pfam" id="PF07587"/>
    </source>
</evidence>
<dbReference type="STRING" id="595434.RISK_006760"/>
<evidence type="ECO:0000256" key="1">
    <source>
        <dbReference type="SAM" id="MobiDB-lite"/>
    </source>
</evidence>
<keyword evidence="5" id="KW-0472">Membrane</keyword>
<feature type="domain" description="Cytochrome C Planctomycete-type" evidence="4">
    <location>
        <begin position="109"/>
        <end position="169"/>
    </location>
</feature>
<dbReference type="InterPro" id="IPR036909">
    <property type="entry name" value="Cyt_c-like_dom_sf"/>
</dbReference>
<feature type="compositionally biased region" description="Polar residues" evidence="1">
    <location>
        <begin position="26"/>
        <end position="37"/>
    </location>
</feature>
<dbReference type="EMBL" id="LECT01000055">
    <property type="protein sequence ID" value="KLU01191.1"/>
    <property type="molecule type" value="Genomic_DNA"/>
</dbReference>
<dbReference type="GO" id="GO:0020037">
    <property type="term" value="F:heme binding"/>
    <property type="evidence" value="ECO:0007669"/>
    <property type="project" value="InterPro"/>
</dbReference>
<organism evidence="5 6">
    <name type="scientific">Rhodopirellula islandica</name>
    <dbReference type="NCBI Taxonomy" id="595434"/>
    <lineage>
        <taxon>Bacteria</taxon>
        <taxon>Pseudomonadati</taxon>
        <taxon>Planctomycetota</taxon>
        <taxon>Planctomycetia</taxon>
        <taxon>Pirellulales</taxon>
        <taxon>Pirellulaceae</taxon>
        <taxon>Rhodopirellula</taxon>
    </lineage>
</organism>
<feature type="domain" description="DUF1549" evidence="2">
    <location>
        <begin position="228"/>
        <end position="433"/>
    </location>
</feature>
<dbReference type="GO" id="GO:0009055">
    <property type="term" value="F:electron transfer activity"/>
    <property type="evidence" value="ECO:0007669"/>
    <property type="project" value="InterPro"/>
</dbReference>
<gene>
    <name evidence="5" type="ORF">RISK_006760</name>
</gene>
<proteinExistence type="predicted"/>
<accession>A0A0J1B3Y2</accession>
<dbReference type="Proteomes" id="UP000036367">
    <property type="component" value="Unassembled WGS sequence"/>
</dbReference>
<evidence type="ECO:0000259" key="4">
    <source>
        <dbReference type="Pfam" id="PF07635"/>
    </source>
</evidence>
<dbReference type="SUPFAM" id="SSF46626">
    <property type="entry name" value="Cytochrome c"/>
    <property type="match status" value="1"/>
</dbReference>
<evidence type="ECO:0000313" key="5">
    <source>
        <dbReference type="EMBL" id="KLU01191.1"/>
    </source>
</evidence>
<protein>
    <submittedName>
        <fullName evidence="5">Transmembrane protein</fullName>
    </submittedName>
</protein>
<dbReference type="PANTHER" id="PTHR35889:SF3">
    <property type="entry name" value="F-BOX DOMAIN-CONTAINING PROTEIN"/>
    <property type="match status" value="1"/>
</dbReference>
<feature type="region of interest" description="Disordered" evidence="1">
    <location>
        <begin position="15"/>
        <end position="38"/>
    </location>
</feature>